<dbReference type="RefSeq" id="WP_025227993.1">
    <property type="nucleotide sequence ID" value="NZ_CP007139.1"/>
</dbReference>
<name>A0A068NYH6_FIMGI</name>
<dbReference type="AlphaFoldDB" id="A0A068NYH6"/>
<keyword evidence="2" id="KW-1185">Reference proteome</keyword>
<dbReference type="Proteomes" id="UP000027982">
    <property type="component" value="Chromosome"/>
</dbReference>
<dbReference type="HOGENOM" id="CLU_650125_0_0_0"/>
<dbReference type="EMBL" id="CP007139">
    <property type="protein sequence ID" value="AIE88145.1"/>
    <property type="molecule type" value="Genomic_DNA"/>
</dbReference>
<organism evidence="1 2">
    <name type="scientific">Fimbriimonas ginsengisoli Gsoil 348</name>
    <dbReference type="NCBI Taxonomy" id="661478"/>
    <lineage>
        <taxon>Bacteria</taxon>
        <taxon>Bacillati</taxon>
        <taxon>Armatimonadota</taxon>
        <taxon>Fimbriimonadia</taxon>
        <taxon>Fimbriimonadales</taxon>
        <taxon>Fimbriimonadaceae</taxon>
        <taxon>Fimbriimonas</taxon>
    </lineage>
</organism>
<dbReference type="OrthoDB" id="9793727at2"/>
<evidence type="ECO:0000313" key="1">
    <source>
        <dbReference type="EMBL" id="AIE88145.1"/>
    </source>
</evidence>
<gene>
    <name evidence="1" type="ORF">OP10G_4777</name>
</gene>
<dbReference type="KEGG" id="fgi:OP10G_4777"/>
<protein>
    <submittedName>
        <fullName evidence="1">Uncharacterized protein</fullName>
    </submittedName>
</protein>
<evidence type="ECO:0000313" key="2">
    <source>
        <dbReference type="Proteomes" id="UP000027982"/>
    </source>
</evidence>
<proteinExistence type="predicted"/>
<accession>A0A068NYH6</accession>
<sequence>MPATLFFAAFLLSQNSTPVQTPATAPAFQTPMTVAEQMRLAITPKLDGVIEDEEWDPLVSAEGLKGYFQWEPGKLHVAGVVPNGRDLLLSLDLRSDGWLVGGDNIEVRIGMRDGQPRISARRVDATQVNGPRWIDLPGIGMASAVAAKSDGTNTTFEASLNDAGLGYFPTDDRGRMSVRLDTVAADAPPTEPFVPRVLTPVQLSFTRSAALPNGLRWNAEGTGETVMPGDNIRIRLTFNGTDKLGLQRLAMRSEGLVRAATSESAVPFPPFDNKGRAFVDYNTLVVKGADLGYRVLRASLTGSDGVTGVMEASYRVAPPLEVRLVREPIRSKPQAQKVKLTYYIKSFSPLRRQVGSVTVVPPTDFHLVTGADSNFFIDAAKGSLRRVFELDIPAGAKGVYPMLFRVQRNGQVTEYSAYINID</sequence>
<dbReference type="eggNOG" id="COG1361">
    <property type="taxonomic scope" value="Bacteria"/>
</dbReference>
<reference evidence="1 2" key="1">
    <citation type="journal article" date="2014" name="PLoS ONE">
        <title>The first complete genome sequence of the class fimbriimonadia in the phylum armatimonadetes.</title>
        <authorList>
            <person name="Hu Z.Y."/>
            <person name="Wang Y.Z."/>
            <person name="Im W.T."/>
            <person name="Wang S.Y."/>
            <person name="Zhao G.P."/>
            <person name="Zheng H.J."/>
            <person name="Quan Z.X."/>
        </authorList>
    </citation>
    <scope>NUCLEOTIDE SEQUENCE [LARGE SCALE GENOMIC DNA]</scope>
    <source>
        <strain evidence="1">Gsoil 348</strain>
    </source>
</reference>